<protein>
    <recommendedName>
        <fullName evidence="2">Replication protein A 70 kDa DNA-binding subunit B/D first OB fold domain-containing protein</fullName>
    </recommendedName>
</protein>
<feature type="region of interest" description="Disordered" evidence="1">
    <location>
        <begin position="1"/>
        <end position="54"/>
    </location>
</feature>
<dbReference type="Pfam" id="PF02721">
    <property type="entry name" value="DUF223"/>
    <property type="match status" value="1"/>
</dbReference>
<evidence type="ECO:0000259" key="2">
    <source>
        <dbReference type="Pfam" id="PF02721"/>
    </source>
</evidence>
<dbReference type="InterPro" id="IPR003871">
    <property type="entry name" value="RFA1B/D_OB_1st"/>
</dbReference>
<evidence type="ECO:0000313" key="4">
    <source>
        <dbReference type="Proteomes" id="UP000886595"/>
    </source>
</evidence>
<proteinExistence type="predicted"/>
<dbReference type="Proteomes" id="UP000886595">
    <property type="component" value="Unassembled WGS sequence"/>
</dbReference>
<name>A0A8X8AXE8_BRACI</name>
<dbReference type="AlphaFoldDB" id="A0A8X8AXE8"/>
<accession>A0A8X8AXE8</accession>
<dbReference type="Gene3D" id="2.40.50.140">
    <property type="entry name" value="Nucleic acid-binding proteins"/>
    <property type="match status" value="1"/>
</dbReference>
<keyword evidence="4" id="KW-1185">Reference proteome</keyword>
<sequence>MPTSSSSSGDHLFVRPSSSDSSSDTSADSPSDTSADSPSVALIPTPSDAVSERSSHTSVRCVANVISLGPDSCPAAPPVGYTAIFRAYRGIGFLQNLSWIMVELCGLFRIAPSQLTLRSWGLLHALQVLSDLSGVDITGSMVATGLCTREIGEGSRRSELSPRPFFRSHVVLPEWLDNTPTSGEYFFAVHLGPRPNGLRLSWSPSGEKIQATIPHECVLYFVDDLQDQNWYSIKDFKIKTNVGRTMTTNNTFKLKFPYISSSLNLYPSNFVDIIHRRLDFQIAVDVIGLLVSCAPIQFRFNEESKINDIAFLSFKIEDDRERIIECQAVGMHEYNQVLWNPDVPEVNALRERFFFALESDEHSSK</sequence>
<evidence type="ECO:0000256" key="1">
    <source>
        <dbReference type="SAM" id="MobiDB-lite"/>
    </source>
</evidence>
<reference evidence="3 4" key="1">
    <citation type="submission" date="2020-02" db="EMBL/GenBank/DDBJ databases">
        <authorList>
            <person name="Ma Q."/>
            <person name="Huang Y."/>
            <person name="Song X."/>
            <person name="Pei D."/>
        </authorList>
    </citation>
    <scope>NUCLEOTIDE SEQUENCE [LARGE SCALE GENOMIC DNA]</scope>
    <source>
        <strain evidence="3">Sxm20200214</strain>
        <tissue evidence="3">Leaf</tissue>
    </source>
</reference>
<gene>
    <name evidence="3" type="ORF">Bca52824_017410</name>
</gene>
<organism evidence="3 4">
    <name type="scientific">Brassica carinata</name>
    <name type="common">Ethiopian mustard</name>
    <name type="synonym">Abyssinian cabbage</name>
    <dbReference type="NCBI Taxonomy" id="52824"/>
    <lineage>
        <taxon>Eukaryota</taxon>
        <taxon>Viridiplantae</taxon>
        <taxon>Streptophyta</taxon>
        <taxon>Embryophyta</taxon>
        <taxon>Tracheophyta</taxon>
        <taxon>Spermatophyta</taxon>
        <taxon>Magnoliopsida</taxon>
        <taxon>eudicotyledons</taxon>
        <taxon>Gunneridae</taxon>
        <taxon>Pentapetalae</taxon>
        <taxon>rosids</taxon>
        <taxon>malvids</taxon>
        <taxon>Brassicales</taxon>
        <taxon>Brassicaceae</taxon>
        <taxon>Brassiceae</taxon>
        <taxon>Brassica</taxon>
    </lineage>
</organism>
<dbReference type="EMBL" id="JAAMPC010000004">
    <property type="protein sequence ID" value="KAG2314288.1"/>
    <property type="molecule type" value="Genomic_DNA"/>
</dbReference>
<dbReference type="InterPro" id="IPR012340">
    <property type="entry name" value="NA-bd_OB-fold"/>
</dbReference>
<feature type="domain" description="Replication protein A 70 kDa DNA-binding subunit B/D first OB fold" evidence="2">
    <location>
        <begin position="205"/>
        <end position="256"/>
    </location>
</feature>
<evidence type="ECO:0000313" key="3">
    <source>
        <dbReference type="EMBL" id="KAG2314288.1"/>
    </source>
</evidence>
<comment type="caution">
    <text evidence="3">The sequence shown here is derived from an EMBL/GenBank/DDBJ whole genome shotgun (WGS) entry which is preliminary data.</text>
</comment>
<feature type="compositionally biased region" description="Low complexity" evidence="1">
    <location>
        <begin position="17"/>
        <end position="39"/>
    </location>
</feature>